<evidence type="ECO:0000256" key="3">
    <source>
        <dbReference type="ARBA" id="ARBA00022857"/>
    </source>
</evidence>
<dbReference type="eggNOG" id="COG0061">
    <property type="taxonomic scope" value="Bacteria"/>
</dbReference>
<dbReference type="Proteomes" id="UP000007756">
    <property type="component" value="Chromosome"/>
</dbReference>
<evidence type="ECO:0000256" key="1">
    <source>
        <dbReference type="ARBA" id="ARBA00022679"/>
    </source>
</evidence>
<dbReference type="GeneID" id="66609087"/>
<dbReference type="GO" id="GO:0005524">
    <property type="term" value="F:ATP binding"/>
    <property type="evidence" value="ECO:0007669"/>
    <property type="project" value="UniProtKB-KW"/>
</dbReference>
<dbReference type="GO" id="GO:0051287">
    <property type="term" value="F:NAD binding"/>
    <property type="evidence" value="ECO:0007669"/>
    <property type="project" value="UniProtKB-ARBA"/>
</dbReference>
<dbReference type="AlphaFoldDB" id="A0A0H3DN87"/>
<dbReference type="HOGENOM" id="CLU_008831_0_3_14"/>
<dbReference type="RefSeq" id="WP_010874624.1">
    <property type="nucleotide sequence ID" value="NZ_CP010546.1"/>
</dbReference>
<dbReference type="InterPro" id="IPR017438">
    <property type="entry name" value="ATP-NAD_kinase_N"/>
</dbReference>
<dbReference type="Gene3D" id="2.60.200.30">
    <property type="entry name" value="Probable inorganic polyphosphate/atp-NAD kinase, domain 2"/>
    <property type="match status" value="1"/>
</dbReference>
<dbReference type="NCBIfam" id="NF001838">
    <property type="entry name" value="PRK00561.1"/>
    <property type="match status" value="1"/>
</dbReference>
<keyword evidence="6" id="KW-0067">ATP-binding</keyword>
<organism evidence="7 8">
    <name type="scientific">Mycoplasmoides pneumoniae (strain ATCC 15531 / DSM 23978 / CIP 103766 / NBRC 14401 / NCTC 10119 / FH)</name>
    <name type="common">Mycoplasma pneumoniae</name>
    <dbReference type="NCBI Taxonomy" id="722438"/>
    <lineage>
        <taxon>Bacteria</taxon>
        <taxon>Bacillati</taxon>
        <taxon>Mycoplasmatota</taxon>
        <taxon>Mycoplasmoidales</taxon>
        <taxon>Mycoplasmoidaceae</taxon>
        <taxon>Mycoplasmoides</taxon>
    </lineage>
</organism>
<dbReference type="Pfam" id="PF01513">
    <property type="entry name" value="NAD_kinase"/>
    <property type="match status" value="1"/>
</dbReference>
<dbReference type="PaxDb" id="722438-MPNE_0299"/>
<dbReference type="GO" id="GO:0019674">
    <property type="term" value="P:NAD+ metabolic process"/>
    <property type="evidence" value="ECO:0007669"/>
    <property type="project" value="InterPro"/>
</dbReference>
<feature type="binding site" evidence="6">
    <location>
        <position position="136"/>
    </location>
    <ligand>
        <name>NAD(+)</name>
        <dbReference type="ChEBI" id="CHEBI:57540"/>
    </ligand>
</feature>
<dbReference type="PANTHER" id="PTHR20275:SF0">
    <property type="entry name" value="NAD KINASE"/>
    <property type="match status" value="1"/>
</dbReference>
<dbReference type="SMR" id="A0A0H3DN87"/>
<reference evidence="7 8" key="1">
    <citation type="journal article" date="2010" name="Appl. Environ. Microbiol.">
        <title>Targeted chromosomal knockouts in Mycoplasma pneumoniae.</title>
        <authorList>
            <person name="Krishnakumar R."/>
            <person name="Assad-Garcia N."/>
            <person name="Benders G.A."/>
            <person name="Phan Q."/>
            <person name="Montague M.G."/>
            <person name="Glass J.I."/>
        </authorList>
    </citation>
    <scope>NUCLEOTIDE SEQUENCE [LARGE SCALE GENOMIC DNA]</scope>
    <source>
        <strain evidence="8">ATCC 15531 / DSM 22911 / NBRC 14401 / NCTC 10119 / FH</strain>
    </source>
</reference>
<comment type="similarity">
    <text evidence="6">Belongs to the NAD kinase family.</text>
</comment>
<keyword evidence="1 6" id="KW-0808">Transferase</keyword>
<evidence type="ECO:0000256" key="6">
    <source>
        <dbReference type="HAMAP-Rule" id="MF_00361"/>
    </source>
</evidence>
<keyword evidence="4 6" id="KW-0520">NAD</keyword>
<keyword evidence="6" id="KW-0963">Cytoplasm</keyword>
<dbReference type="InterPro" id="IPR002504">
    <property type="entry name" value="NADK"/>
</dbReference>
<dbReference type="Gene3D" id="3.40.50.10330">
    <property type="entry name" value="Probable inorganic polyphosphate/atp-NAD kinase, domain 1"/>
    <property type="match status" value="1"/>
</dbReference>
<dbReference type="EC" id="2.7.1.23" evidence="6"/>
<feature type="active site" description="Proton acceptor" evidence="6">
    <location>
        <position position="43"/>
    </location>
</feature>
<dbReference type="GO" id="GO:0003951">
    <property type="term" value="F:NAD+ kinase activity"/>
    <property type="evidence" value="ECO:0007669"/>
    <property type="project" value="UniProtKB-UniRule"/>
</dbReference>
<dbReference type="GO" id="GO:0005737">
    <property type="term" value="C:cytoplasm"/>
    <property type="evidence" value="ECO:0007669"/>
    <property type="project" value="UniProtKB-SubCell"/>
</dbReference>
<dbReference type="GO" id="GO:0046872">
    <property type="term" value="F:metal ion binding"/>
    <property type="evidence" value="ECO:0007669"/>
    <property type="project" value="UniProtKB-UniRule"/>
</dbReference>
<comment type="cofactor">
    <cofactor evidence="6">
        <name>a divalent metal cation</name>
        <dbReference type="ChEBI" id="CHEBI:60240"/>
    </cofactor>
</comment>
<keyword evidence="2 6" id="KW-0418">Kinase</keyword>
<name>A0A0H3DN87_MYCPB</name>
<comment type="function">
    <text evidence="6">Involved in the regulation of the intracellular balance of NAD and NADP, and is a key enzyme in the biosynthesis of NADP. Catalyzes specifically the phosphorylation on 2'-hydroxyl of the adenosine moiety of NAD to yield NADP.</text>
</comment>
<keyword evidence="6" id="KW-0547">Nucleotide-binding</keyword>
<dbReference type="HAMAP" id="MF_00361">
    <property type="entry name" value="NAD_kinase"/>
    <property type="match status" value="1"/>
</dbReference>
<dbReference type="InterPro" id="IPR017437">
    <property type="entry name" value="ATP-NAD_kinase_PpnK-typ_C"/>
</dbReference>
<dbReference type="STRING" id="722438.F539_01465"/>
<evidence type="ECO:0000313" key="7">
    <source>
        <dbReference type="EMBL" id="ADK87163.1"/>
    </source>
</evidence>
<dbReference type="PANTHER" id="PTHR20275">
    <property type="entry name" value="NAD KINASE"/>
    <property type="match status" value="1"/>
</dbReference>
<evidence type="ECO:0000313" key="8">
    <source>
        <dbReference type="Proteomes" id="UP000007756"/>
    </source>
</evidence>
<comment type="subcellular location">
    <subcellularLocation>
        <location evidence="6">Cytoplasm</location>
    </subcellularLocation>
</comment>
<evidence type="ECO:0000256" key="4">
    <source>
        <dbReference type="ARBA" id="ARBA00023027"/>
    </source>
</evidence>
<dbReference type="PATRIC" id="fig|722438.3.peg.292"/>
<comment type="catalytic activity">
    <reaction evidence="5 6">
        <text>NAD(+) + ATP = ADP + NADP(+) + H(+)</text>
        <dbReference type="Rhea" id="RHEA:18629"/>
        <dbReference type="ChEBI" id="CHEBI:15378"/>
        <dbReference type="ChEBI" id="CHEBI:30616"/>
        <dbReference type="ChEBI" id="CHEBI:57540"/>
        <dbReference type="ChEBI" id="CHEBI:58349"/>
        <dbReference type="ChEBI" id="CHEBI:456216"/>
        <dbReference type="EC" id="2.7.1.23"/>
    </reaction>
</comment>
<protein>
    <recommendedName>
        <fullName evidence="6">NAD kinase</fullName>
        <ecNumber evidence="6">2.7.1.23</ecNumber>
    </recommendedName>
    <alternativeName>
        <fullName evidence="6">ATP-dependent NAD kinase</fullName>
    </alternativeName>
</protein>
<dbReference type="EMBL" id="CP002077">
    <property type="protein sequence ID" value="ADK87163.1"/>
    <property type="molecule type" value="Genomic_DNA"/>
</dbReference>
<dbReference type="InterPro" id="IPR016064">
    <property type="entry name" value="NAD/diacylglycerol_kinase_sf"/>
</dbReference>
<evidence type="ECO:0000256" key="5">
    <source>
        <dbReference type="ARBA" id="ARBA00047925"/>
    </source>
</evidence>
<proteinExistence type="inferred from homology"/>
<evidence type="ECO:0000256" key="2">
    <source>
        <dbReference type="ARBA" id="ARBA00022777"/>
    </source>
</evidence>
<dbReference type="KEGG" id="mpj:MPNE_0299"/>
<dbReference type="SUPFAM" id="SSF111331">
    <property type="entry name" value="NAD kinase/diacylglycerol kinase-like"/>
    <property type="match status" value="1"/>
</dbReference>
<accession>A0A0H3DN87</accession>
<feature type="binding site" evidence="6">
    <location>
        <begin position="111"/>
        <end position="112"/>
    </location>
    <ligand>
        <name>NAD(+)</name>
        <dbReference type="ChEBI" id="CHEBI:57540"/>
    </ligand>
</feature>
<dbReference type="Pfam" id="PF20143">
    <property type="entry name" value="NAD_kinase_C"/>
    <property type="match status" value="1"/>
</dbReference>
<feature type="binding site" evidence="6">
    <location>
        <begin position="43"/>
        <end position="44"/>
    </location>
    <ligand>
        <name>NAD(+)</name>
        <dbReference type="ChEBI" id="CHEBI:57540"/>
    </ligand>
</feature>
<keyword evidence="3 6" id="KW-0521">NADP</keyword>
<dbReference type="GO" id="GO:0006741">
    <property type="term" value="P:NADP+ biosynthetic process"/>
    <property type="evidence" value="ECO:0007669"/>
    <property type="project" value="UniProtKB-UniRule"/>
</dbReference>
<comment type="caution">
    <text evidence="6">Lacks conserved residue(s) required for the propagation of feature annotation.</text>
</comment>
<sequence>MKYKIFASTTPQTEPVLQKLKQVLKGCEAVEKGFDYLFVLGGDGFFVSTVANYNCHNCRVVGINTGHLGFYTSFNEKDLDDNFLQKLQQCHFQRISLLEVSVNGQQHLVLNELAVYTNTAYPINIFIDGEAWEFYRGSGLLIGPRTGSTALAKSAKGAVIFPGIDVLQIIEMNPLLHPNQVTIQSPIILPKETQVEFVVKKAFNPQQFPTFYCDGRKLELPNADTTLALKLVQSTPMFNISLKTQDFINKLKSTFIKQS</sequence>
<gene>
    <name evidence="6" type="primary">nadK</name>
    <name evidence="7" type="ordered locus">MPNE_0299</name>
</gene>